<evidence type="ECO:0000256" key="3">
    <source>
        <dbReference type="ARBA" id="ARBA00022664"/>
    </source>
</evidence>
<dbReference type="PaxDb" id="2903-EOD15334"/>
<dbReference type="KEGG" id="ehx:EMIHUDRAFT_243801"/>
<sequence length="185" mass="20545">MYNGIGLATVRGSGTNGYVSRNLAHVSATRSAQLKAGVKDSGAGGLHNMERPGDRPKRANPEILLHNRKREVEAKCLRLQEGLEGQGVPDDEERETNALKEALGISSAYVGGSAFDREAQEREKAERQARRDAEEAERASLLAELEREQAREERQRAKEARRRDKEERRAEKKRQKKSRGVSGGG</sequence>
<evidence type="ECO:0000313" key="10">
    <source>
        <dbReference type="Proteomes" id="UP000013827"/>
    </source>
</evidence>
<comment type="similarity">
    <text evidence="2">Belongs to the CWC21 family.</text>
</comment>
<dbReference type="GO" id="GO:0005681">
    <property type="term" value="C:spliceosomal complex"/>
    <property type="evidence" value="ECO:0007669"/>
    <property type="project" value="UniProtKB-KW"/>
</dbReference>
<dbReference type="EnsemblProtists" id="EOD15334">
    <property type="protein sequence ID" value="EOD15334"/>
    <property type="gene ID" value="EMIHUDRAFT_211490"/>
</dbReference>
<dbReference type="Proteomes" id="UP000013827">
    <property type="component" value="Unassembled WGS sequence"/>
</dbReference>
<proteinExistence type="inferred from homology"/>
<evidence type="ECO:0000313" key="9">
    <source>
        <dbReference type="EnsemblProtists" id="EOD18533"/>
    </source>
</evidence>
<evidence type="ECO:0000256" key="1">
    <source>
        <dbReference type="ARBA" id="ARBA00004123"/>
    </source>
</evidence>
<dbReference type="OMA" id="FKAHQVH"/>
<dbReference type="RefSeq" id="XP_005767763.1">
    <property type="nucleotide sequence ID" value="XM_005767706.1"/>
</dbReference>
<dbReference type="RefSeq" id="XP_005770962.1">
    <property type="nucleotide sequence ID" value="XM_005770905.1"/>
</dbReference>
<comment type="subcellular location">
    <subcellularLocation>
        <location evidence="1">Nucleus</location>
    </subcellularLocation>
</comment>
<dbReference type="eggNOG" id="KOG1869">
    <property type="taxonomic scope" value="Eukaryota"/>
</dbReference>
<dbReference type="PANTHER" id="PTHR36562">
    <property type="entry name" value="SERINE/ARGININE REPETITIVE MATRIX 2"/>
    <property type="match status" value="1"/>
</dbReference>
<feature type="compositionally biased region" description="Basic and acidic residues" evidence="7">
    <location>
        <begin position="48"/>
        <end position="60"/>
    </location>
</feature>
<evidence type="ECO:0000256" key="2">
    <source>
        <dbReference type="ARBA" id="ARBA00005954"/>
    </source>
</evidence>
<feature type="domain" description="CWF21" evidence="8">
    <location>
        <begin position="64"/>
        <end position="92"/>
    </location>
</feature>
<feature type="region of interest" description="Disordered" evidence="7">
    <location>
        <begin position="36"/>
        <end position="61"/>
    </location>
</feature>
<dbReference type="PANTHER" id="PTHR36562:SF5">
    <property type="entry name" value="SERINE_ARGININE REPETITIVE MATRIX 2"/>
    <property type="match status" value="1"/>
</dbReference>
<keyword evidence="4" id="KW-0747">Spliceosome</keyword>
<reference evidence="10" key="1">
    <citation type="journal article" date="2013" name="Nature">
        <title>Pan genome of the phytoplankton Emiliania underpins its global distribution.</title>
        <authorList>
            <person name="Read B.A."/>
            <person name="Kegel J."/>
            <person name="Klute M.J."/>
            <person name="Kuo A."/>
            <person name="Lefebvre S.C."/>
            <person name="Maumus F."/>
            <person name="Mayer C."/>
            <person name="Miller J."/>
            <person name="Monier A."/>
            <person name="Salamov A."/>
            <person name="Young J."/>
            <person name="Aguilar M."/>
            <person name="Claverie J.M."/>
            <person name="Frickenhaus S."/>
            <person name="Gonzalez K."/>
            <person name="Herman E.K."/>
            <person name="Lin Y.C."/>
            <person name="Napier J."/>
            <person name="Ogata H."/>
            <person name="Sarno A.F."/>
            <person name="Shmutz J."/>
            <person name="Schroeder D."/>
            <person name="de Vargas C."/>
            <person name="Verret F."/>
            <person name="von Dassow P."/>
            <person name="Valentin K."/>
            <person name="Van de Peer Y."/>
            <person name="Wheeler G."/>
            <person name="Dacks J.B."/>
            <person name="Delwiche C.F."/>
            <person name="Dyhrman S.T."/>
            <person name="Glockner G."/>
            <person name="John U."/>
            <person name="Richards T."/>
            <person name="Worden A.Z."/>
            <person name="Zhang X."/>
            <person name="Grigoriev I.V."/>
            <person name="Allen A.E."/>
            <person name="Bidle K."/>
            <person name="Borodovsky M."/>
            <person name="Bowler C."/>
            <person name="Brownlee C."/>
            <person name="Cock J.M."/>
            <person name="Elias M."/>
            <person name="Gladyshev V.N."/>
            <person name="Groth M."/>
            <person name="Guda C."/>
            <person name="Hadaegh A."/>
            <person name="Iglesias-Rodriguez M.D."/>
            <person name="Jenkins J."/>
            <person name="Jones B.M."/>
            <person name="Lawson T."/>
            <person name="Leese F."/>
            <person name="Lindquist E."/>
            <person name="Lobanov A."/>
            <person name="Lomsadze A."/>
            <person name="Malik S.B."/>
            <person name="Marsh M.E."/>
            <person name="Mackinder L."/>
            <person name="Mock T."/>
            <person name="Mueller-Roeber B."/>
            <person name="Pagarete A."/>
            <person name="Parker M."/>
            <person name="Probert I."/>
            <person name="Quesneville H."/>
            <person name="Raines C."/>
            <person name="Rensing S.A."/>
            <person name="Riano-Pachon D.M."/>
            <person name="Richier S."/>
            <person name="Rokitta S."/>
            <person name="Shiraiwa Y."/>
            <person name="Soanes D.M."/>
            <person name="van der Giezen M."/>
            <person name="Wahlund T.M."/>
            <person name="Williams B."/>
            <person name="Wilson W."/>
            <person name="Wolfe G."/>
            <person name="Wurch L.L."/>
        </authorList>
    </citation>
    <scope>NUCLEOTIDE SEQUENCE</scope>
</reference>
<dbReference type="GO" id="GO:0006397">
    <property type="term" value="P:mRNA processing"/>
    <property type="evidence" value="ECO:0007669"/>
    <property type="project" value="UniProtKB-KW"/>
</dbReference>
<dbReference type="EnsemblProtists" id="EOD18533">
    <property type="protein sequence ID" value="EOD18533"/>
    <property type="gene ID" value="EMIHUDRAFT_243801"/>
</dbReference>
<keyword evidence="3" id="KW-0507">mRNA processing</keyword>
<keyword evidence="10" id="KW-1185">Reference proteome</keyword>
<feature type="region of interest" description="Disordered" evidence="7">
    <location>
        <begin position="111"/>
        <end position="185"/>
    </location>
</feature>
<evidence type="ECO:0000256" key="7">
    <source>
        <dbReference type="SAM" id="MobiDB-lite"/>
    </source>
</evidence>
<dbReference type="InterPro" id="IPR051372">
    <property type="entry name" value="CWC21"/>
</dbReference>
<dbReference type="GO" id="GO:0008380">
    <property type="term" value="P:RNA splicing"/>
    <property type="evidence" value="ECO:0007669"/>
    <property type="project" value="UniProtKB-KW"/>
</dbReference>
<evidence type="ECO:0000256" key="6">
    <source>
        <dbReference type="ARBA" id="ARBA00023242"/>
    </source>
</evidence>
<dbReference type="HOGENOM" id="CLU_067891_1_1_1"/>
<keyword evidence="5" id="KW-0508">mRNA splicing</keyword>
<keyword evidence="6" id="KW-0539">Nucleus</keyword>
<dbReference type="GeneID" id="17261480"/>
<name>A0A0D3J4U8_EMIH1</name>
<accession>A0A0D3J4U8</accession>
<evidence type="ECO:0000256" key="4">
    <source>
        <dbReference type="ARBA" id="ARBA00022728"/>
    </source>
</evidence>
<dbReference type="KEGG" id="ehx:EMIHUDRAFT_211490"/>
<evidence type="ECO:0000256" key="5">
    <source>
        <dbReference type="ARBA" id="ARBA00023187"/>
    </source>
</evidence>
<dbReference type="GeneID" id="17264073"/>
<evidence type="ECO:0000259" key="8">
    <source>
        <dbReference type="Pfam" id="PF08312"/>
    </source>
</evidence>
<dbReference type="InterPro" id="IPR013170">
    <property type="entry name" value="mRNA_splic_Cwf21_dom"/>
</dbReference>
<organism evidence="9 10">
    <name type="scientific">Emiliania huxleyi (strain CCMP1516)</name>
    <dbReference type="NCBI Taxonomy" id="280463"/>
    <lineage>
        <taxon>Eukaryota</taxon>
        <taxon>Haptista</taxon>
        <taxon>Haptophyta</taxon>
        <taxon>Prymnesiophyceae</taxon>
        <taxon>Isochrysidales</taxon>
        <taxon>Noelaerhabdaceae</taxon>
        <taxon>Emiliania</taxon>
    </lineage>
</organism>
<dbReference type="STRING" id="2903.R1C7E2"/>
<dbReference type="Pfam" id="PF08312">
    <property type="entry name" value="cwf21"/>
    <property type="match status" value="1"/>
</dbReference>
<feature type="compositionally biased region" description="Basic and acidic residues" evidence="7">
    <location>
        <begin position="115"/>
        <end position="170"/>
    </location>
</feature>
<reference evidence="9" key="2">
    <citation type="submission" date="2024-10" db="UniProtKB">
        <authorList>
            <consortium name="EnsemblProtists"/>
        </authorList>
    </citation>
    <scope>IDENTIFICATION</scope>
</reference>
<protein>
    <recommendedName>
        <fullName evidence="8">CWF21 domain-containing protein</fullName>
    </recommendedName>
</protein>
<dbReference type="CDD" id="cd21373">
    <property type="entry name" value="cwf21_SRRM2-like"/>
    <property type="match status" value="1"/>
</dbReference>
<dbReference type="AlphaFoldDB" id="A0A0D3J4U8"/>